<dbReference type="AlphaFoldDB" id="A0A0D2UJX2"/>
<evidence type="ECO:0000313" key="28">
    <source>
        <dbReference type="Proteomes" id="UP000032304"/>
    </source>
</evidence>
<dbReference type="Proteomes" id="UP000032304">
    <property type="component" value="Chromosome 11"/>
</dbReference>
<dbReference type="PANTHER" id="PTHR21371:SF1">
    <property type="entry name" value="KETOL-ACID REDUCTOISOMERASE, MITOCHONDRIAL"/>
    <property type="match status" value="1"/>
</dbReference>
<dbReference type="Pfam" id="PF01450">
    <property type="entry name" value="KARI_C"/>
    <property type="match status" value="1"/>
</dbReference>
<keyword evidence="8" id="KW-0150">Chloroplast</keyword>
<feature type="domain" description="KARI N-terminal Rossmann" evidence="25">
    <location>
        <begin position="215"/>
        <end position="413"/>
    </location>
</feature>
<dbReference type="GO" id="GO:0009507">
    <property type="term" value="C:chloroplast"/>
    <property type="evidence" value="ECO:0007669"/>
    <property type="project" value="UniProtKB-SubCell"/>
</dbReference>
<evidence type="ECO:0000256" key="18">
    <source>
        <dbReference type="ARBA" id="ARBA00030209"/>
    </source>
</evidence>
<evidence type="ECO:0000256" key="20">
    <source>
        <dbReference type="ARBA" id="ARBA00047612"/>
    </source>
</evidence>
<dbReference type="GO" id="GO:0005509">
    <property type="term" value="F:calcium ion binding"/>
    <property type="evidence" value="ECO:0007669"/>
    <property type="project" value="InterPro"/>
</dbReference>
<dbReference type="PROSITE" id="PS51850">
    <property type="entry name" value="KARI_N"/>
    <property type="match status" value="1"/>
</dbReference>
<dbReference type="InterPro" id="IPR013116">
    <property type="entry name" value="KARI_N"/>
</dbReference>
<dbReference type="UniPathway" id="UPA00047">
    <property type="reaction ID" value="UER00056"/>
</dbReference>
<dbReference type="GO" id="GO:0070402">
    <property type="term" value="F:NADPH binding"/>
    <property type="evidence" value="ECO:0007669"/>
    <property type="project" value="UniProtKB-ARBA"/>
</dbReference>
<dbReference type="EC" id="1.1.1.86" evidence="7"/>
<feature type="domain" description="EF-hand" evidence="24">
    <location>
        <begin position="38"/>
        <end position="73"/>
    </location>
</feature>
<comment type="caution">
    <text evidence="23">Lacks conserved residue(s) required for the propagation of feature annotation.</text>
</comment>
<dbReference type="GO" id="GO:0009099">
    <property type="term" value="P:L-valine biosynthetic process"/>
    <property type="evidence" value="ECO:0007669"/>
    <property type="project" value="UniProtKB-UniRule"/>
</dbReference>
<evidence type="ECO:0000256" key="7">
    <source>
        <dbReference type="ARBA" id="ARBA00013102"/>
    </source>
</evidence>
<dbReference type="Gene3D" id="1.10.1040.10">
    <property type="entry name" value="N-(1-d-carboxylethyl)-l-norvaline Dehydrogenase, domain 2"/>
    <property type="match status" value="1"/>
</dbReference>
<feature type="binding site" evidence="23">
    <location>
        <position position="422"/>
    </location>
    <ligand>
        <name>Mg(2+)</name>
        <dbReference type="ChEBI" id="CHEBI:18420"/>
        <label>1</label>
    </ligand>
</feature>
<evidence type="ECO:0000256" key="16">
    <source>
        <dbReference type="ARBA" id="ARBA00023002"/>
    </source>
</evidence>
<dbReference type="InterPro" id="IPR011992">
    <property type="entry name" value="EF-hand-dom_pair"/>
</dbReference>
<keyword evidence="11 23" id="KW-0479">Metal-binding</keyword>
<keyword evidence="9 23" id="KW-0028">Amino-acid biosynthesis</keyword>
<evidence type="ECO:0000256" key="3">
    <source>
        <dbReference type="ARBA" id="ARBA00004864"/>
    </source>
</evidence>
<feature type="domain" description="KARI C-terminal knotted" evidence="26">
    <location>
        <begin position="564"/>
        <end position="700"/>
    </location>
</feature>
<evidence type="ECO:0000256" key="4">
    <source>
        <dbReference type="ARBA" id="ARBA00004885"/>
    </source>
</evidence>
<dbReference type="UniPathway" id="UPA00049">
    <property type="reaction ID" value="UER00060"/>
</dbReference>
<evidence type="ECO:0000256" key="11">
    <source>
        <dbReference type="ARBA" id="ARBA00022723"/>
    </source>
</evidence>
<comment type="catalytic activity">
    <reaction evidence="21">
        <text>(2R)-2,3-dihydroxy-3-methylbutanoate + NADP(+) = (2S)-2-acetolactate + NADPH + H(+)</text>
        <dbReference type="Rhea" id="RHEA:22068"/>
        <dbReference type="ChEBI" id="CHEBI:15378"/>
        <dbReference type="ChEBI" id="CHEBI:49072"/>
        <dbReference type="ChEBI" id="CHEBI:57783"/>
        <dbReference type="ChEBI" id="CHEBI:58349"/>
        <dbReference type="ChEBI" id="CHEBI:58476"/>
        <dbReference type="EC" id="1.1.1.86"/>
    </reaction>
</comment>
<dbReference type="PANTHER" id="PTHR21371">
    <property type="entry name" value="KETOL-ACID REDUCTOISOMERASE, MITOCHONDRIAL"/>
    <property type="match status" value="1"/>
</dbReference>
<feature type="binding site" evidence="23">
    <location>
        <position position="604"/>
    </location>
    <ligand>
        <name>Mg(2+)</name>
        <dbReference type="ChEBI" id="CHEBI:18420"/>
        <label>2</label>
    </ligand>
</feature>
<dbReference type="SMART" id="SM00054">
    <property type="entry name" value="EFh"/>
    <property type="match status" value="2"/>
</dbReference>
<evidence type="ECO:0000259" key="24">
    <source>
        <dbReference type="PROSITE" id="PS50222"/>
    </source>
</evidence>
<evidence type="ECO:0000256" key="22">
    <source>
        <dbReference type="ARBA" id="ARBA00074052"/>
    </source>
</evidence>
<dbReference type="GO" id="GO:0000287">
    <property type="term" value="F:magnesium ion binding"/>
    <property type="evidence" value="ECO:0007669"/>
    <property type="project" value="UniProtKB-ARBA"/>
</dbReference>
<evidence type="ECO:0000259" key="25">
    <source>
        <dbReference type="PROSITE" id="PS51850"/>
    </source>
</evidence>
<evidence type="ECO:0000256" key="6">
    <source>
        <dbReference type="ARBA" id="ARBA00011738"/>
    </source>
</evidence>
<dbReference type="InterPro" id="IPR002048">
    <property type="entry name" value="EF_hand_dom"/>
</dbReference>
<dbReference type="GO" id="GO:0004455">
    <property type="term" value="F:ketol-acid reductoisomerase activity"/>
    <property type="evidence" value="ECO:0007669"/>
    <property type="project" value="UniProtKB-UniRule"/>
</dbReference>
<feature type="binding site" evidence="23">
    <location>
        <position position="600"/>
    </location>
    <ligand>
        <name>Mg(2+)</name>
        <dbReference type="ChEBI" id="CHEBI:18420"/>
        <label>2</label>
    </ligand>
</feature>
<comment type="pathway">
    <text evidence="3">Amino-acid biosynthesis; L-valine biosynthesis; L-valine from pyruvate: step 2/4.</text>
</comment>
<evidence type="ECO:0000256" key="5">
    <source>
        <dbReference type="ARBA" id="ARBA00010318"/>
    </source>
</evidence>
<evidence type="ECO:0000256" key="19">
    <source>
        <dbReference type="ARBA" id="ARBA00030593"/>
    </source>
</evidence>
<dbReference type="Gene3D" id="1.10.238.10">
    <property type="entry name" value="EF-hand"/>
    <property type="match status" value="1"/>
</dbReference>
<evidence type="ECO:0000256" key="9">
    <source>
        <dbReference type="ARBA" id="ARBA00022605"/>
    </source>
</evidence>
<evidence type="ECO:0000256" key="17">
    <source>
        <dbReference type="ARBA" id="ARBA00023304"/>
    </source>
</evidence>
<comment type="subunit">
    <text evidence="6">Homodimer.</text>
</comment>
<evidence type="ECO:0000256" key="1">
    <source>
        <dbReference type="ARBA" id="ARBA00001946"/>
    </source>
</evidence>
<evidence type="ECO:0000256" key="23">
    <source>
        <dbReference type="PROSITE-ProRule" id="PRU01198"/>
    </source>
</evidence>
<dbReference type="InterPro" id="IPR008927">
    <property type="entry name" value="6-PGluconate_DH-like_C_sf"/>
</dbReference>
<dbReference type="InterPro" id="IPR013023">
    <property type="entry name" value="KARI"/>
</dbReference>
<dbReference type="CDD" id="cd16185">
    <property type="entry name" value="EFh_PEF_ALG-2_like"/>
    <property type="match status" value="1"/>
</dbReference>
<dbReference type="Gene3D" id="3.40.50.720">
    <property type="entry name" value="NAD(P)-binding Rossmann-like Domain"/>
    <property type="match status" value="1"/>
</dbReference>
<dbReference type="PROSITE" id="PS00018">
    <property type="entry name" value="EF_HAND_1"/>
    <property type="match status" value="1"/>
</dbReference>
<keyword evidence="28" id="KW-1185">Reference proteome</keyword>
<name>A0A0D2UJX2_GOSRA</name>
<evidence type="ECO:0000256" key="21">
    <source>
        <dbReference type="ARBA" id="ARBA00049021"/>
    </source>
</evidence>
<feature type="binding site" evidence="23">
    <location>
        <position position="422"/>
    </location>
    <ligand>
        <name>Mg(2+)</name>
        <dbReference type="ChEBI" id="CHEBI:18420"/>
        <label>2</label>
    </ligand>
</feature>
<dbReference type="PROSITE" id="PS50222">
    <property type="entry name" value="EF_HAND_2"/>
    <property type="match status" value="2"/>
</dbReference>
<dbReference type="InterPro" id="IPR018247">
    <property type="entry name" value="EF_Hand_1_Ca_BS"/>
</dbReference>
<evidence type="ECO:0000256" key="12">
    <source>
        <dbReference type="ARBA" id="ARBA00022837"/>
    </source>
</evidence>
<keyword evidence="13 23" id="KW-0460">Magnesium</keyword>
<evidence type="ECO:0000256" key="15">
    <source>
        <dbReference type="ARBA" id="ARBA00022946"/>
    </source>
</evidence>
<feature type="binding site" evidence="23">
    <location>
        <position position="485"/>
    </location>
    <ligand>
        <name>substrate</name>
    </ligand>
</feature>
<dbReference type="PROSITE" id="PS51851">
    <property type="entry name" value="KARI_C"/>
    <property type="match status" value="2"/>
</dbReference>
<keyword evidence="15" id="KW-0809">Transit peptide</keyword>
<evidence type="ECO:0000256" key="2">
    <source>
        <dbReference type="ARBA" id="ARBA00004229"/>
    </source>
</evidence>
<keyword evidence="14" id="KW-0521">NADP</keyword>
<feature type="binding site" evidence="23">
    <location>
        <position position="626"/>
    </location>
    <ligand>
        <name>substrate</name>
    </ligand>
</feature>
<dbReference type="GO" id="GO:0009097">
    <property type="term" value="P:isoleucine biosynthetic process"/>
    <property type="evidence" value="ECO:0007669"/>
    <property type="project" value="UniProtKB-UniRule"/>
</dbReference>
<dbReference type="eggNOG" id="KOG0037">
    <property type="taxonomic scope" value="Eukaryota"/>
</dbReference>
<accession>A0A0D2UJX2</accession>
<sequence>MEDSVLLREWFDRVDSGKTGSITATQLKSAFAIGNLNFPLSVVQQMIRMYDFDRNGTMSFEEFLALNKFLVKVQQAFSDLERNRGFLATNDVYEAISKIGFVLDSPAFYTACESFDQKKNGRLHLDDFISLCIFLQSARNMFNAFDTGKQGRVTLDLNQFVYCTTRLTTDNACGSAMASRMVSVPAVQTHISLDFETFVFKKEKVSLAGQDEYIVRGGRDLFKLLPDAFKGIKQIGVIGWGSQGPAQAQNLRDSLADAKSDIIVKVGLRKGSRSFDEARAAGFSEENGTLGDIWETISGSDLVLLLISDAAQADNYEKIFSYMKPNSILGLSHGFLLGHLQSKGLDFPKNISVIAVCPKGMGPSVRRLYVQGREINGAGINSSFGVHQDVDGRATDVALGWSVALGSPFTFATTLEQEYKSDIFGERGILLGAVHGIVESLFRRYTENGMSEDLAYKNTVECITGIISKTISTQVGMLAVYNSLSEEGKREFETAYSASYYPCMDILYECYEDVASGSEIRSVVLAGQRFYEKDGLPAFPMGKIDQTRMWKVGERVRKARPSGDLGPLYPFTAGVYVALMMAQIEILRKKGHSYSEIINESVIEAVDSLNPFMHARGVSFMVDNCSTTARLGSRKWAPRFDYILTQQALVAVDKGTPINQDLLSNFLSDPVHGAIEVCAQLRPTVDISVTPDADFVRPELRQSGN</sequence>
<evidence type="ECO:0000256" key="14">
    <source>
        <dbReference type="ARBA" id="ARBA00022857"/>
    </source>
</evidence>
<evidence type="ECO:0000256" key="8">
    <source>
        <dbReference type="ARBA" id="ARBA00022528"/>
    </source>
</evidence>
<feature type="domain" description="EF-hand" evidence="24">
    <location>
        <begin position="2"/>
        <end position="37"/>
    </location>
</feature>
<reference evidence="27 28" key="1">
    <citation type="journal article" date="2012" name="Nature">
        <title>Repeated polyploidization of Gossypium genomes and the evolution of spinnable cotton fibres.</title>
        <authorList>
            <person name="Paterson A.H."/>
            <person name="Wendel J.F."/>
            <person name="Gundlach H."/>
            <person name="Guo H."/>
            <person name="Jenkins J."/>
            <person name="Jin D."/>
            <person name="Llewellyn D."/>
            <person name="Showmaker K.C."/>
            <person name="Shu S."/>
            <person name="Udall J."/>
            <person name="Yoo M.J."/>
            <person name="Byers R."/>
            <person name="Chen W."/>
            <person name="Doron-Faigenboim A."/>
            <person name="Duke M.V."/>
            <person name="Gong L."/>
            <person name="Grimwood J."/>
            <person name="Grover C."/>
            <person name="Grupp K."/>
            <person name="Hu G."/>
            <person name="Lee T.H."/>
            <person name="Li J."/>
            <person name="Lin L."/>
            <person name="Liu T."/>
            <person name="Marler B.S."/>
            <person name="Page J.T."/>
            <person name="Roberts A.W."/>
            <person name="Romanel E."/>
            <person name="Sanders W.S."/>
            <person name="Szadkowski E."/>
            <person name="Tan X."/>
            <person name="Tang H."/>
            <person name="Xu C."/>
            <person name="Wang J."/>
            <person name="Wang Z."/>
            <person name="Zhang D."/>
            <person name="Zhang L."/>
            <person name="Ashrafi H."/>
            <person name="Bedon F."/>
            <person name="Bowers J.E."/>
            <person name="Brubaker C.L."/>
            <person name="Chee P.W."/>
            <person name="Das S."/>
            <person name="Gingle A.R."/>
            <person name="Haigler C.H."/>
            <person name="Harker D."/>
            <person name="Hoffmann L.V."/>
            <person name="Hovav R."/>
            <person name="Jones D.C."/>
            <person name="Lemke C."/>
            <person name="Mansoor S."/>
            <person name="ur Rahman M."/>
            <person name="Rainville L.N."/>
            <person name="Rambani A."/>
            <person name="Reddy U.K."/>
            <person name="Rong J.K."/>
            <person name="Saranga Y."/>
            <person name="Scheffler B.E."/>
            <person name="Scheffler J.A."/>
            <person name="Stelly D.M."/>
            <person name="Triplett B.A."/>
            <person name="Van Deynze A."/>
            <person name="Vaslin M.F."/>
            <person name="Waghmare V.N."/>
            <person name="Walford S.A."/>
            <person name="Wright R.J."/>
            <person name="Zaki E.A."/>
            <person name="Zhang T."/>
            <person name="Dennis E.S."/>
            <person name="Mayer K.F."/>
            <person name="Peterson D.G."/>
            <person name="Rokhsar D.S."/>
            <person name="Wang X."/>
            <person name="Schmutz J."/>
        </authorList>
    </citation>
    <scope>NUCLEOTIDE SEQUENCE [LARGE SCALE GENOMIC DNA]</scope>
</reference>
<evidence type="ECO:0000256" key="10">
    <source>
        <dbReference type="ARBA" id="ARBA00022640"/>
    </source>
</evidence>
<dbReference type="Gramene" id="KJB68959">
    <property type="protein sequence ID" value="KJB68959"/>
    <property type="gene ID" value="B456_011G000800"/>
</dbReference>
<feature type="binding site" evidence="23">
    <location>
        <position position="426"/>
    </location>
    <ligand>
        <name>Mg(2+)</name>
        <dbReference type="ChEBI" id="CHEBI:18420"/>
        <label>1</label>
    </ligand>
</feature>
<keyword evidence="10" id="KW-0934">Plastid</keyword>
<comment type="catalytic activity">
    <reaction evidence="20">
        <text>(2R,3R)-2,3-dihydroxy-3-methylpentanoate + NADP(+) = (S)-2-ethyl-2-hydroxy-3-oxobutanoate + NADPH + H(+)</text>
        <dbReference type="Rhea" id="RHEA:13493"/>
        <dbReference type="ChEBI" id="CHEBI:15378"/>
        <dbReference type="ChEBI" id="CHEBI:49256"/>
        <dbReference type="ChEBI" id="CHEBI:49258"/>
        <dbReference type="ChEBI" id="CHEBI:57783"/>
        <dbReference type="ChEBI" id="CHEBI:58349"/>
        <dbReference type="EC" id="1.1.1.86"/>
    </reaction>
</comment>
<evidence type="ECO:0000256" key="13">
    <source>
        <dbReference type="ARBA" id="ARBA00022842"/>
    </source>
</evidence>
<dbReference type="FunFam" id="3.40.50.720:FF:000146">
    <property type="entry name" value="Ketol-acid reductoisomerase"/>
    <property type="match status" value="1"/>
</dbReference>
<keyword evidence="16 23" id="KW-0560">Oxidoreductase</keyword>
<dbReference type="STRING" id="29730.A0A0D2UJX2"/>
<gene>
    <name evidence="27" type="ORF">B456_011G000800</name>
</gene>
<organism evidence="27 28">
    <name type="scientific">Gossypium raimondii</name>
    <name type="common">Peruvian cotton</name>
    <name type="synonym">Gossypium klotzschianum subsp. raimondii</name>
    <dbReference type="NCBI Taxonomy" id="29730"/>
    <lineage>
        <taxon>Eukaryota</taxon>
        <taxon>Viridiplantae</taxon>
        <taxon>Streptophyta</taxon>
        <taxon>Embryophyta</taxon>
        <taxon>Tracheophyta</taxon>
        <taxon>Spermatophyta</taxon>
        <taxon>Magnoliopsida</taxon>
        <taxon>eudicotyledons</taxon>
        <taxon>Gunneridae</taxon>
        <taxon>Pentapetalae</taxon>
        <taxon>rosids</taxon>
        <taxon>malvids</taxon>
        <taxon>Malvales</taxon>
        <taxon>Malvaceae</taxon>
        <taxon>Malvoideae</taxon>
        <taxon>Gossypium</taxon>
    </lineage>
</organism>
<comment type="cofactor">
    <cofactor evidence="1">
        <name>Mg(2+)</name>
        <dbReference type="ChEBI" id="CHEBI:18420"/>
    </cofactor>
</comment>
<keyword evidence="12" id="KW-0106">Calcium</keyword>
<evidence type="ECO:0000313" key="27">
    <source>
        <dbReference type="EMBL" id="KJB68959.1"/>
    </source>
</evidence>
<dbReference type="GO" id="GO:0005739">
    <property type="term" value="C:mitochondrion"/>
    <property type="evidence" value="ECO:0007669"/>
    <property type="project" value="TreeGrafter"/>
</dbReference>
<feature type="domain" description="KARI C-terminal knotted" evidence="26">
    <location>
        <begin position="414"/>
        <end position="563"/>
    </location>
</feature>
<dbReference type="GO" id="GO:0042803">
    <property type="term" value="F:protein homodimerization activity"/>
    <property type="evidence" value="ECO:0007669"/>
    <property type="project" value="UniProtKB-ARBA"/>
</dbReference>
<dbReference type="InterPro" id="IPR013328">
    <property type="entry name" value="6PGD_dom2"/>
</dbReference>
<dbReference type="EMBL" id="CM001750">
    <property type="protein sequence ID" value="KJB68959.1"/>
    <property type="molecule type" value="Genomic_DNA"/>
</dbReference>
<evidence type="ECO:0000259" key="26">
    <source>
        <dbReference type="PROSITE" id="PS51851"/>
    </source>
</evidence>
<dbReference type="Pfam" id="PF07991">
    <property type="entry name" value="KARI_N"/>
    <property type="match status" value="1"/>
</dbReference>
<dbReference type="SUPFAM" id="SSF51735">
    <property type="entry name" value="NAD(P)-binding Rossmann-fold domains"/>
    <property type="match status" value="1"/>
</dbReference>
<comment type="subcellular location">
    <subcellularLocation>
        <location evidence="2">Plastid</location>
        <location evidence="2">Chloroplast</location>
    </subcellularLocation>
</comment>
<dbReference type="FunFam" id="1.10.1040.10:FF:000015">
    <property type="entry name" value="Ketol-acid reductoisomerase"/>
    <property type="match status" value="1"/>
</dbReference>
<dbReference type="InterPro" id="IPR036291">
    <property type="entry name" value="NAD(P)-bd_dom_sf"/>
</dbReference>
<dbReference type="SUPFAM" id="SSF47473">
    <property type="entry name" value="EF-hand"/>
    <property type="match status" value="1"/>
</dbReference>
<comment type="pathway">
    <text evidence="4">Amino-acid biosynthesis; L-isoleucine biosynthesis; L-isoleucine from 2-oxobutanoate: step 2/4.</text>
</comment>
<proteinExistence type="inferred from homology"/>
<protein>
    <recommendedName>
        <fullName evidence="22">Ketol-acid reductoisomerase, chloroplastic</fullName>
        <ecNumber evidence="7">1.1.1.86</ecNumber>
    </recommendedName>
    <alternativeName>
        <fullName evidence="19">Acetohydroxy-acid reductoisomerase</fullName>
    </alternativeName>
    <alternativeName>
        <fullName evidence="18">Alpha-keto-beta-hydroxylacyl reductoisomerase</fullName>
    </alternativeName>
</protein>
<dbReference type="InterPro" id="IPR000506">
    <property type="entry name" value="KARI_C"/>
</dbReference>
<dbReference type="Pfam" id="PF13499">
    <property type="entry name" value="EF-hand_7"/>
    <property type="match status" value="1"/>
</dbReference>
<dbReference type="SUPFAM" id="SSF48179">
    <property type="entry name" value="6-phosphogluconate dehydrogenase C-terminal domain-like"/>
    <property type="match status" value="1"/>
</dbReference>
<keyword evidence="17 23" id="KW-0100">Branched-chain amino acid biosynthesis</keyword>
<comment type="similarity">
    <text evidence="5 23">Belongs to the ketol-acid reductoisomerase family.</text>
</comment>